<accession>A0A2Z6N5S7</accession>
<dbReference type="EMBL" id="DF973669">
    <property type="protein sequence ID" value="GAU37373.1"/>
    <property type="molecule type" value="Genomic_DNA"/>
</dbReference>
<keyword evidence="3" id="KW-1185">Reference proteome</keyword>
<proteinExistence type="predicted"/>
<evidence type="ECO:0000313" key="2">
    <source>
        <dbReference type="EMBL" id="GAU37373.1"/>
    </source>
</evidence>
<evidence type="ECO:0000313" key="3">
    <source>
        <dbReference type="Proteomes" id="UP000242715"/>
    </source>
</evidence>
<gene>
    <name evidence="2" type="ORF">TSUD_22470</name>
</gene>
<name>A0A2Z6N5S7_TRISU</name>
<dbReference type="InterPro" id="IPR000477">
    <property type="entry name" value="RT_dom"/>
</dbReference>
<dbReference type="AlphaFoldDB" id="A0A2Z6N5S7"/>
<evidence type="ECO:0000259" key="1">
    <source>
        <dbReference type="PROSITE" id="PS50878"/>
    </source>
</evidence>
<protein>
    <recommendedName>
        <fullName evidence="1">Reverse transcriptase domain-containing protein</fullName>
    </recommendedName>
</protein>
<dbReference type="CDD" id="cd01650">
    <property type="entry name" value="RT_nLTR_like"/>
    <property type="match status" value="1"/>
</dbReference>
<reference evidence="3" key="1">
    <citation type="journal article" date="2017" name="Front. Plant Sci.">
        <title>Climate Clever Clovers: New Paradigm to Reduce the Environmental Footprint of Ruminants by Breeding Low Methanogenic Forages Utilizing Haplotype Variation.</title>
        <authorList>
            <person name="Kaur P."/>
            <person name="Appels R."/>
            <person name="Bayer P.E."/>
            <person name="Keeble-Gagnere G."/>
            <person name="Wang J."/>
            <person name="Hirakawa H."/>
            <person name="Shirasawa K."/>
            <person name="Vercoe P."/>
            <person name="Stefanova K."/>
            <person name="Durmic Z."/>
            <person name="Nichols P."/>
            <person name="Revell C."/>
            <person name="Isobe S.N."/>
            <person name="Edwards D."/>
            <person name="Erskine W."/>
        </authorList>
    </citation>
    <scope>NUCLEOTIDE SEQUENCE [LARGE SCALE GENOMIC DNA]</scope>
    <source>
        <strain evidence="3">cv. Daliak</strain>
    </source>
</reference>
<dbReference type="PANTHER" id="PTHR33116">
    <property type="entry name" value="REVERSE TRANSCRIPTASE ZINC-BINDING DOMAIN-CONTAINING PROTEIN-RELATED-RELATED"/>
    <property type="match status" value="1"/>
</dbReference>
<dbReference type="Pfam" id="PF00078">
    <property type="entry name" value="RVT_1"/>
    <property type="match status" value="1"/>
</dbReference>
<dbReference type="PANTHER" id="PTHR33116:SF78">
    <property type="entry name" value="OS12G0587133 PROTEIN"/>
    <property type="match status" value="1"/>
</dbReference>
<dbReference type="OrthoDB" id="1435533at2759"/>
<sequence>MPFSAEEIKEVVVKSDGNKSPGPDGFNFAFFKSFWDLLKNEVGVMFDQFFVSVDLPPKLVSKVLAGRLAKVMTSLISPNQSAFIKGRQLVDGVVAVNEVIDLARKSKRWCSWIRACVFNGTLVVLVNGCPTEEINIQRGFKQGDPLAPFLFLLVVEGLSGAVSRAEELGMFKGFKVGNNGLFVSHLQYADDTLFLGEASLENLWTLKTILRCFELASGLKVNFAKSSVMGVNVSADFLNLAERFLHCSIGSIPFTYLGLPVGANPRKESTWKPLLVSLSRKLGVWRNRFISLGGRVVLLKSVMNSIPIFYLSFLIMPTKVWKHIVRIQRNFLWGGASQDRKIAWVSWDNVCRPKNCGGLGIRDLRAVNLALLGKWRWRVIVGGGESASNSDWFSQGVSRKVGNGSATAFWFDPWLGGLPLKDRYRRLFHILEQCLEVVRDMGSWVYGQWVWDFRWTRKLSVVWHAAVWSIWLSQNDLIFTRGTVSIESLVDKVKLSSWKWFLAKNLVTPAPSMSGRCNQLCAGSDRGWWNSGVWR</sequence>
<dbReference type="Proteomes" id="UP000242715">
    <property type="component" value="Unassembled WGS sequence"/>
</dbReference>
<dbReference type="PROSITE" id="PS50878">
    <property type="entry name" value="RT_POL"/>
    <property type="match status" value="1"/>
</dbReference>
<organism evidence="2 3">
    <name type="scientific">Trifolium subterraneum</name>
    <name type="common">Subterranean clover</name>
    <dbReference type="NCBI Taxonomy" id="3900"/>
    <lineage>
        <taxon>Eukaryota</taxon>
        <taxon>Viridiplantae</taxon>
        <taxon>Streptophyta</taxon>
        <taxon>Embryophyta</taxon>
        <taxon>Tracheophyta</taxon>
        <taxon>Spermatophyta</taxon>
        <taxon>Magnoliopsida</taxon>
        <taxon>eudicotyledons</taxon>
        <taxon>Gunneridae</taxon>
        <taxon>Pentapetalae</taxon>
        <taxon>rosids</taxon>
        <taxon>fabids</taxon>
        <taxon>Fabales</taxon>
        <taxon>Fabaceae</taxon>
        <taxon>Papilionoideae</taxon>
        <taxon>50 kb inversion clade</taxon>
        <taxon>NPAAA clade</taxon>
        <taxon>Hologalegina</taxon>
        <taxon>IRL clade</taxon>
        <taxon>Trifolieae</taxon>
        <taxon>Trifolium</taxon>
    </lineage>
</organism>
<feature type="domain" description="Reverse transcriptase" evidence="1">
    <location>
        <begin position="1"/>
        <end position="261"/>
    </location>
</feature>